<comment type="catalytic activity">
    <reaction evidence="6">
        <text>cytidine(1402) in 16S rRNA + S-adenosyl-L-methionine = 2'-O-methylcytidine(1402) in 16S rRNA + S-adenosyl-L-homocysteine + H(+)</text>
        <dbReference type="Rhea" id="RHEA:42924"/>
        <dbReference type="Rhea" id="RHEA-COMP:10285"/>
        <dbReference type="Rhea" id="RHEA-COMP:10286"/>
        <dbReference type="ChEBI" id="CHEBI:15378"/>
        <dbReference type="ChEBI" id="CHEBI:57856"/>
        <dbReference type="ChEBI" id="CHEBI:59789"/>
        <dbReference type="ChEBI" id="CHEBI:74495"/>
        <dbReference type="ChEBI" id="CHEBI:82748"/>
        <dbReference type="EC" id="2.1.1.198"/>
    </reaction>
</comment>
<evidence type="ECO:0000259" key="7">
    <source>
        <dbReference type="Pfam" id="PF00590"/>
    </source>
</evidence>
<evidence type="ECO:0000256" key="1">
    <source>
        <dbReference type="ARBA" id="ARBA00022490"/>
    </source>
</evidence>
<dbReference type="Pfam" id="PF00590">
    <property type="entry name" value="TP_methylase"/>
    <property type="match status" value="1"/>
</dbReference>
<keyword evidence="3 6" id="KW-0489">Methyltransferase</keyword>
<dbReference type="InterPro" id="IPR014776">
    <property type="entry name" value="4pyrrole_Mease_sub2"/>
</dbReference>
<dbReference type="GO" id="GO:0005737">
    <property type="term" value="C:cytoplasm"/>
    <property type="evidence" value="ECO:0007669"/>
    <property type="project" value="UniProtKB-SubCell"/>
</dbReference>
<comment type="subcellular location">
    <subcellularLocation>
        <location evidence="6">Cytoplasm</location>
    </subcellularLocation>
</comment>
<evidence type="ECO:0000256" key="3">
    <source>
        <dbReference type="ARBA" id="ARBA00022603"/>
    </source>
</evidence>
<keyword evidence="4 6" id="KW-0808">Transferase</keyword>
<dbReference type="FunFam" id="3.40.1010.10:FF:000007">
    <property type="entry name" value="Ribosomal RNA small subunit methyltransferase I"/>
    <property type="match status" value="1"/>
</dbReference>
<evidence type="ECO:0000256" key="2">
    <source>
        <dbReference type="ARBA" id="ARBA00022552"/>
    </source>
</evidence>
<proteinExistence type="inferred from homology"/>
<gene>
    <name evidence="6" type="primary">rsmI</name>
    <name evidence="8" type="ORF">A3F83_11070</name>
</gene>
<comment type="function">
    <text evidence="6">Catalyzes the 2'-O-methylation of the ribose of cytidine 1402 (C1402) in 16S rRNA.</text>
</comment>
<dbReference type="InterPro" id="IPR018063">
    <property type="entry name" value="SAM_MeTrfase_RsmI_CS"/>
</dbReference>
<reference evidence="8 9" key="1">
    <citation type="journal article" date="2016" name="Nat. Commun.">
        <title>Thousands of microbial genomes shed light on interconnected biogeochemical processes in an aquifer system.</title>
        <authorList>
            <person name="Anantharaman K."/>
            <person name="Brown C.T."/>
            <person name="Hug L.A."/>
            <person name="Sharon I."/>
            <person name="Castelle C.J."/>
            <person name="Probst A.J."/>
            <person name="Thomas B.C."/>
            <person name="Singh A."/>
            <person name="Wilkins M.J."/>
            <person name="Karaoz U."/>
            <person name="Brodie E.L."/>
            <person name="Williams K.H."/>
            <person name="Hubbard S.S."/>
            <person name="Banfield J.F."/>
        </authorList>
    </citation>
    <scope>NUCLEOTIDE SEQUENCE [LARGE SCALE GENOMIC DNA]</scope>
</reference>
<dbReference type="GO" id="GO:0070677">
    <property type="term" value="F:rRNA (cytosine-2'-O-)-methyltransferase activity"/>
    <property type="evidence" value="ECO:0007669"/>
    <property type="project" value="UniProtKB-UniRule"/>
</dbReference>
<evidence type="ECO:0000256" key="4">
    <source>
        <dbReference type="ARBA" id="ARBA00022679"/>
    </source>
</evidence>
<dbReference type="InterPro" id="IPR014777">
    <property type="entry name" value="4pyrrole_Mease_sub1"/>
</dbReference>
<evidence type="ECO:0000313" key="9">
    <source>
        <dbReference type="Proteomes" id="UP000179129"/>
    </source>
</evidence>
<accession>A0A1F5YWJ1</accession>
<dbReference type="PANTHER" id="PTHR46111">
    <property type="entry name" value="RIBOSOMAL RNA SMALL SUBUNIT METHYLTRANSFERASE I"/>
    <property type="match status" value="1"/>
</dbReference>
<dbReference type="InterPro" id="IPR008189">
    <property type="entry name" value="rRNA_ssu_MeTfrase_I"/>
</dbReference>
<evidence type="ECO:0000313" key="8">
    <source>
        <dbReference type="EMBL" id="OGG04559.1"/>
    </source>
</evidence>
<protein>
    <recommendedName>
        <fullName evidence="6">Ribosomal RNA small subunit methyltransferase I</fullName>
        <ecNumber evidence="6">2.1.1.198</ecNumber>
    </recommendedName>
    <alternativeName>
        <fullName evidence="6">16S rRNA 2'-O-ribose C1402 methyltransferase</fullName>
    </alternativeName>
    <alternativeName>
        <fullName evidence="6">rRNA (cytidine-2'-O-)-methyltransferase RsmI</fullName>
    </alternativeName>
</protein>
<keyword evidence="1 6" id="KW-0963">Cytoplasm</keyword>
<dbReference type="InterPro" id="IPR000878">
    <property type="entry name" value="4pyrrol_Mease"/>
</dbReference>
<dbReference type="EC" id="2.1.1.198" evidence="6"/>
<dbReference type="HAMAP" id="MF_01877">
    <property type="entry name" value="16SrRNA_methyltr_I"/>
    <property type="match status" value="1"/>
</dbReference>
<dbReference type="STRING" id="1817867.A3F83_11070"/>
<dbReference type="CDD" id="cd11648">
    <property type="entry name" value="RsmI"/>
    <property type="match status" value="1"/>
</dbReference>
<dbReference type="PANTHER" id="PTHR46111:SF1">
    <property type="entry name" value="RIBOSOMAL RNA SMALL SUBUNIT METHYLTRANSFERASE I"/>
    <property type="match status" value="1"/>
</dbReference>
<sequence length="293" mass="31746">MNRSAASPACLYIVGTPLGNLEDITFRAVELLRRVPVIACEDTRHSARLLARYGIKARLISCHEHNEQAAAAQVASLLHSGLEVALISDAGTPGISDPGYRVVSLALEQGLQVVPVPGPSALTASLCAAGLPTDSFYFAGFVPARQKALENLLRELSTLKGSLVFYCPARRIKAVLPVIRGCLGQRRAAICRELTKIHEEFIRGTLTEIERGLETRETLKGEIVLIVEGRGKSTVESENAGADLAGRLEKFLDGVTEARARGARSLTVLAAEELGEKRNRIYPLVCAWLNRLR</sequence>
<feature type="domain" description="Tetrapyrrole methylase" evidence="7">
    <location>
        <begin position="11"/>
        <end position="209"/>
    </location>
</feature>
<dbReference type="Proteomes" id="UP000179129">
    <property type="component" value="Unassembled WGS sequence"/>
</dbReference>
<dbReference type="Gene3D" id="3.40.1010.10">
    <property type="entry name" value="Cobalt-precorrin-4 Transmethylase, Domain 1"/>
    <property type="match status" value="1"/>
</dbReference>
<organism evidence="8 9">
    <name type="scientific">Candidatus Glassbacteria bacterium RIFCSPLOWO2_12_FULL_58_11</name>
    <dbReference type="NCBI Taxonomy" id="1817867"/>
    <lineage>
        <taxon>Bacteria</taxon>
        <taxon>Candidatus Glassiibacteriota</taxon>
    </lineage>
</organism>
<dbReference type="NCBIfam" id="TIGR00096">
    <property type="entry name" value="16S rRNA (cytidine(1402)-2'-O)-methyltransferase"/>
    <property type="match status" value="1"/>
</dbReference>
<evidence type="ECO:0000256" key="5">
    <source>
        <dbReference type="ARBA" id="ARBA00022691"/>
    </source>
</evidence>
<evidence type="ECO:0000256" key="6">
    <source>
        <dbReference type="HAMAP-Rule" id="MF_01877"/>
    </source>
</evidence>
<name>A0A1F5YWJ1_9BACT</name>
<comment type="caution">
    <text evidence="8">The sequence shown here is derived from an EMBL/GenBank/DDBJ whole genome shotgun (WGS) entry which is preliminary data.</text>
</comment>
<dbReference type="PIRSF" id="PIRSF005917">
    <property type="entry name" value="MTase_YraL"/>
    <property type="match status" value="1"/>
</dbReference>
<comment type="similarity">
    <text evidence="6">Belongs to the methyltransferase superfamily. RsmI family.</text>
</comment>
<dbReference type="PROSITE" id="PS01296">
    <property type="entry name" value="RSMI"/>
    <property type="match status" value="1"/>
</dbReference>
<dbReference type="SUPFAM" id="SSF53790">
    <property type="entry name" value="Tetrapyrrole methylase"/>
    <property type="match status" value="1"/>
</dbReference>
<dbReference type="Gene3D" id="3.30.950.10">
    <property type="entry name" value="Methyltransferase, Cobalt-precorrin-4 Transmethylase, Domain 2"/>
    <property type="match status" value="1"/>
</dbReference>
<dbReference type="AlphaFoldDB" id="A0A1F5YWJ1"/>
<keyword evidence="5 6" id="KW-0949">S-adenosyl-L-methionine</keyword>
<dbReference type="EMBL" id="MFIX01000113">
    <property type="protein sequence ID" value="OGG04559.1"/>
    <property type="molecule type" value="Genomic_DNA"/>
</dbReference>
<dbReference type="InterPro" id="IPR035996">
    <property type="entry name" value="4pyrrol_Methylase_sf"/>
</dbReference>
<keyword evidence="2 6" id="KW-0698">rRNA processing</keyword>